<gene>
    <name evidence="2" type="ORF">MCOR_33926</name>
</gene>
<keyword evidence="1" id="KW-0175">Coiled coil</keyword>
<dbReference type="OrthoDB" id="6213993at2759"/>
<proteinExistence type="predicted"/>
<organism evidence="2 3">
    <name type="scientific">Mytilus coruscus</name>
    <name type="common">Sea mussel</name>
    <dbReference type="NCBI Taxonomy" id="42192"/>
    <lineage>
        <taxon>Eukaryota</taxon>
        <taxon>Metazoa</taxon>
        <taxon>Spiralia</taxon>
        <taxon>Lophotrochozoa</taxon>
        <taxon>Mollusca</taxon>
        <taxon>Bivalvia</taxon>
        <taxon>Autobranchia</taxon>
        <taxon>Pteriomorphia</taxon>
        <taxon>Mytilida</taxon>
        <taxon>Mytiloidea</taxon>
        <taxon>Mytilidae</taxon>
        <taxon>Mytilinae</taxon>
        <taxon>Mytilus</taxon>
    </lineage>
</organism>
<dbReference type="Gene3D" id="1.20.120.20">
    <property type="entry name" value="Apolipoprotein"/>
    <property type="match status" value="1"/>
</dbReference>
<dbReference type="SUPFAM" id="SSF57845">
    <property type="entry name" value="B-box zinc-binding domain"/>
    <property type="match status" value="1"/>
</dbReference>
<reference evidence="2 3" key="1">
    <citation type="submission" date="2020-06" db="EMBL/GenBank/DDBJ databases">
        <authorList>
            <person name="Li R."/>
            <person name="Bekaert M."/>
        </authorList>
    </citation>
    <scope>NUCLEOTIDE SEQUENCE [LARGE SCALE GENOMIC DNA]</scope>
    <source>
        <strain evidence="3">wild</strain>
    </source>
</reference>
<evidence type="ECO:0000313" key="3">
    <source>
        <dbReference type="Proteomes" id="UP000507470"/>
    </source>
</evidence>
<dbReference type="EMBL" id="CACVKT020006043">
    <property type="protein sequence ID" value="CAC5399684.1"/>
    <property type="molecule type" value="Genomic_DNA"/>
</dbReference>
<dbReference type="AlphaFoldDB" id="A0A6J8CXD1"/>
<evidence type="ECO:0000256" key="1">
    <source>
        <dbReference type="SAM" id="Coils"/>
    </source>
</evidence>
<name>A0A6J8CXD1_MYTCO</name>
<protein>
    <recommendedName>
        <fullName evidence="4">B box-type domain-containing protein</fullName>
    </recommendedName>
</protein>
<dbReference type="Proteomes" id="UP000507470">
    <property type="component" value="Unassembled WGS sequence"/>
</dbReference>
<sequence>MEHHSLSKGTRTHKIIPILQYQSLSNFVRDLQQLCIYHNKKYKQYCIKHECLICYKCIKEHGKCNAVVPLEDVVSGVKTSKLLQDLETSLKEILENIKRIRQDRETNIKSIQNEAIKITFEIDSIKQEINQHLDTLKDDIVNEVAKISQYHNDVIQKVVSSLIDQEKELTQLCNLQSKVTENDRRLESMVKNKSGKCYHTIDYR</sequence>
<accession>A0A6J8CXD1</accession>
<feature type="coiled-coil region" evidence="1">
    <location>
        <begin position="83"/>
        <end position="114"/>
    </location>
</feature>
<evidence type="ECO:0000313" key="2">
    <source>
        <dbReference type="EMBL" id="CAC5399684.1"/>
    </source>
</evidence>
<evidence type="ECO:0008006" key="4">
    <source>
        <dbReference type="Google" id="ProtNLM"/>
    </source>
</evidence>
<keyword evidence="3" id="KW-1185">Reference proteome</keyword>